<dbReference type="EMBL" id="VJMH01007201">
    <property type="protein sequence ID" value="KAF0685278.1"/>
    <property type="molecule type" value="Genomic_DNA"/>
</dbReference>
<keyword evidence="9" id="KW-0511">Multifunctional enzyme</keyword>
<evidence type="ECO:0000313" key="12">
    <source>
        <dbReference type="EMBL" id="KAF0685278.1"/>
    </source>
</evidence>
<gene>
    <name evidence="12" type="ORF">As57867_022727</name>
</gene>
<dbReference type="InterPro" id="IPR041577">
    <property type="entry name" value="RT_RNaseH_2"/>
</dbReference>
<accession>A0A6A4XQX9</accession>
<keyword evidence="4" id="KW-0255">Endonuclease</keyword>
<evidence type="ECO:0000256" key="1">
    <source>
        <dbReference type="ARBA" id="ARBA00022679"/>
    </source>
</evidence>
<evidence type="ECO:0000256" key="6">
    <source>
        <dbReference type="ARBA" id="ARBA00022842"/>
    </source>
</evidence>
<keyword evidence="3" id="KW-0540">Nuclease</keyword>
<dbReference type="InterPro" id="IPR001969">
    <property type="entry name" value="Aspartic_peptidase_AS"/>
</dbReference>
<dbReference type="SUPFAM" id="SSF50630">
    <property type="entry name" value="Acid proteases"/>
    <property type="match status" value="1"/>
</dbReference>
<dbReference type="SUPFAM" id="SSF56672">
    <property type="entry name" value="DNA/RNA polymerases"/>
    <property type="match status" value="1"/>
</dbReference>
<evidence type="ECO:0000256" key="3">
    <source>
        <dbReference type="ARBA" id="ARBA00022722"/>
    </source>
</evidence>
<evidence type="ECO:0000256" key="5">
    <source>
        <dbReference type="ARBA" id="ARBA00022801"/>
    </source>
</evidence>
<organism evidence="12">
    <name type="scientific">Aphanomyces stellatus</name>
    <dbReference type="NCBI Taxonomy" id="120398"/>
    <lineage>
        <taxon>Eukaryota</taxon>
        <taxon>Sar</taxon>
        <taxon>Stramenopiles</taxon>
        <taxon>Oomycota</taxon>
        <taxon>Saprolegniomycetes</taxon>
        <taxon>Saprolegniales</taxon>
        <taxon>Verrucalvaceae</taxon>
        <taxon>Aphanomyces</taxon>
    </lineage>
</organism>
<dbReference type="Gene3D" id="2.40.70.10">
    <property type="entry name" value="Acid Proteases"/>
    <property type="match status" value="1"/>
</dbReference>
<feature type="compositionally biased region" description="Low complexity" evidence="10">
    <location>
        <begin position="304"/>
        <end position="317"/>
    </location>
</feature>
<dbReference type="CDD" id="cd01647">
    <property type="entry name" value="RT_LTR"/>
    <property type="match status" value="1"/>
</dbReference>
<dbReference type="PROSITE" id="PS50175">
    <property type="entry name" value="ASP_PROT_RETROV"/>
    <property type="match status" value="1"/>
</dbReference>
<dbReference type="AlphaFoldDB" id="A0A6A4XQX9"/>
<dbReference type="GO" id="GO:0004190">
    <property type="term" value="F:aspartic-type endopeptidase activity"/>
    <property type="evidence" value="ECO:0007669"/>
    <property type="project" value="InterPro"/>
</dbReference>
<dbReference type="FunFam" id="3.30.70.270:FF:000020">
    <property type="entry name" value="Transposon Tf2-6 polyprotein-like Protein"/>
    <property type="match status" value="1"/>
</dbReference>
<evidence type="ECO:0000256" key="7">
    <source>
        <dbReference type="ARBA" id="ARBA00022884"/>
    </source>
</evidence>
<dbReference type="InterPro" id="IPR021109">
    <property type="entry name" value="Peptidase_aspartic_dom_sf"/>
</dbReference>
<dbReference type="PANTHER" id="PTHR37984:SF5">
    <property type="entry name" value="PROTEIN NYNRIN-LIKE"/>
    <property type="match status" value="1"/>
</dbReference>
<dbReference type="Pfam" id="PF03732">
    <property type="entry name" value="Retrotrans_gag"/>
    <property type="match status" value="1"/>
</dbReference>
<evidence type="ECO:0000256" key="8">
    <source>
        <dbReference type="ARBA" id="ARBA00022908"/>
    </source>
</evidence>
<keyword evidence="6" id="KW-0460">Magnesium</keyword>
<dbReference type="Gene3D" id="3.30.70.270">
    <property type="match status" value="2"/>
</dbReference>
<evidence type="ECO:0000256" key="9">
    <source>
        <dbReference type="ARBA" id="ARBA00023268"/>
    </source>
</evidence>
<dbReference type="GO" id="GO:0015074">
    <property type="term" value="P:DNA integration"/>
    <property type="evidence" value="ECO:0007669"/>
    <property type="project" value="UniProtKB-KW"/>
</dbReference>
<dbReference type="Pfam" id="PF17919">
    <property type="entry name" value="RT_RNaseH_2"/>
    <property type="match status" value="1"/>
</dbReference>
<reference evidence="12" key="1">
    <citation type="submission" date="2019-06" db="EMBL/GenBank/DDBJ databases">
        <title>Genomics analysis of Aphanomyces spp. identifies a new class of oomycete effector associated with host adaptation.</title>
        <authorList>
            <person name="Gaulin E."/>
        </authorList>
    </citation>
    <scope>NUCLEOTIDE SEQUENCE</scope>
    <source>
        <strain evidence="12">CBS 578.67</strain>
    </source>
</reference>
<protein>
    <recommendedName>
        <fullName evidence="11">Peptidase A2 domain-containing protein</fullName>
    </recommendedName>
</protein>
<keyword evidence="7" id="KW-0694">RNA-binding</keyword>
<feature type="region of interest" description="Disordered" evidence="10">
    <location>
        <begin position="53"/>
        <end position="75"/>
    </location>
</feature>
<keyword evidence="8" id="KW-0229">DNA integration</keyword>
<dbReference type="InterPro" id="IPR043128">
    <property type="entry name" value="Rev_trsase/Diguanyl_cyclase"/>
</dbReference>
<evidence type="ECO:0000259" key="11">
    <source>
        <dbReference type="PROSITE" id="PS50175"/>
    </source>
</evidence>
<name>A0A6A4XQX9_9STRA</name>
<sequence>MEDQQVLAAAMAQMEEQWRARESNIMATMRATIMNEVRAEWEGELNRRLEEARAANTQLPGHDDSELEDEEMDGNASTMQRIGDILEGQKDLMTMMVNRQSSGPTELRVEGINMPQYKGQVGKNLDLFMWNVKVFFAAKNLDADAPGNQKRCMAMIVASLRGVAGSCDLLQLETLLRAEFVPPDLQERLRDKLAGLSQKSCVSLEEYISRYHKVMVQVRDMSDPDKVMWFNRGLRSKTKIEVNYRRCTTVSQAMAVALEFEHTHFGGEAREGSSHLTQPAKMAVVQKANSFNQRNGSGRDPSHSSHSGNGSSDRSQSQFFNDVAKRDGLCFNCPSAKHQSAKCSEAKRGTASSRQCAQVTQVNAVQLAEAGSEPMDDEVEVFSTYTTASVLSKPLVSSENELFVVDATINGSLVRLLLDSGADHNILRHGIGVNAIGSSSIAMQDFAGVTSPVVKCRELCETVCLGDDFVFPSTVFTEWKLNGKGYDGILGKPWFSEWNPLIDWRRHEIRSVNGLAVDSGGLVVPSTQRVSECFRELKVGDTVQLLAKPSEVDVNSAMPHDLVALLEEFADVFPDALPEALPPSRAVDFDVVMKDGANPQASPPSLDCLTWSKNCWTIVDTIMGKGWVQVSNSPWVANVFGVPKRSDDGSMVSRAQWLRMLSEDTPVRWVLDYRYVNSQQEIPKITLPNIDELFDSCCGACVFTKIDLNSGYHQMLVAPRARKYTAFRTHRETYEWCVAPMGMAGMPGLWSRLMRAIFQKYPFIKVYMDDLCICSRSMEEHVVHLRVVFELFREQKLYARKSKCEFGVSEVRFLGHVISKDGLAVDPCKIEVIEKWQPPASRKELLSFLGLAGYYRKFIFNYAAIVLPLSELTKDSVEWLWMDEQQDAFETIKLHLQQAPVLQFPDHDKPFIVTADASDLCCGAVLSQMDGVGDEHPIAFMSKKLGVHEKNWPAHEKELFAIKLALTKWRHYLL</sequence>
<dbReference type="CDD" id="cd09274">
    <property type="entry name" value="RNase_HI_RT_Ty3"/>
    <property type="match status" value="1"/>
</dbReference>
<dbReference type="InterPro" id="IPR000477">
    <property type="entry name" value="RT_dom"/>
</dbReference>
<comment type="caution">
    <text evidence="12">The sequence shown here is derived from an EMBL/GenBank/DDBJ whole genome shotgun (WGS) entry which is preliminary data.</text>
</comment>
<dbReference type="GO" id="GO:0016779">
    <property type="term" value="F:nucleotidyltransferase activity"/>
    <property type="evidence" value="ECO:0007669"/>
    <property type="project" value="UniProtKB-KW"/>
</dbReference>
<feature type="non-terminal residue" evidence="12">
    <location>
        <position position="974"/>
    </location>
</feature>
<dbReference type="GO" id="GO:0003723">
    <property type="term" value="F:RNA binding"/>
    <property type="evidence" value="ECO:0007669"/>
    <property type="project" value="UniProtKB-KW"/>
</dbReference>
<feature type="domain" description="Peptidase A2" evidence="11">
    <location>
        <begin position="414"/>
        <end position="428"/>
    </location>
</feature>
<dbReference type="InterPro" id="IPR050951">
    <property type="entry name" value="Retrovirus_Pol_polyprotein"/>
</dbReference>
<dbReference type="PANTHER" id="PTHR37984">
    <property type="entry name" value="PROTEIN CBG26694"/>
    <property type="match status" value="1"/>
</dbReference>
<dbReference type="GO" id="GO:0006508">
    <property type="term" value="P:proteolysis"/>
    <property type="evidence" value="ECO:0007669"/>
    <property type="project" value="InterPro"/>
</dbReference>
<dbReference type="Pfam" id="PF00078">
    <property type="entry name" value="RVT_1"/>
    <property type="match status" value="1"/>
</dbReference>
<dbReference type="Gene3D" id="3.10.10.10">
    <property type="entry name" value="HIV Type 1 Reverse Transcriptase, subunit A, domain 1"/>
    <property type="match status" value="1"/>
</dbReference>
<keyword evidence="2" id="KW-0548">Nucleotidyltransferase</keyword>
<evidence type="ECO:0000256" key="4">
    <source>
        <dbReference type="ARBA" id="ARBA00022759"/>
    </source>
</evidence>
<feature type="region of interest" description="Disordered" evidence="10">
    <location>
        <begin position="291"/>
        <end position="317"/>
    </location>
</feature>
<keyword evidence="5" id="KW-0378">Hydrolase</keyword>
<evidence type="ECO:0000256" key="2">
    <source>
        <dbReference type="ARBA" id="ARBA00022695"/>
    </source>
</evidence>
<keyword evidence="1" id="KW-0808">Transferase</keyword>
<dbReference type="GO" id="GO:0004519">
    <property type="term" value="F:endonuclease activity"/>
    <property type="evidence" value="ECO:0007669"/>
    <property type="project" value="UniProtKB-KW"/>
</dbReference>
<proteinExistence type="predicted"/>
<dbReference type="InterPro" id="IPR043502">
    <property type="entry name" value="DNA/RNA_pol_sf"/>
</dbReference>
<dbReference type="OrthoDB" id="161383at2759"/>
<dbReference type="CDD" id="cd00303">
    <property type="entry name" value="retropepsin_like"/>
    <property type="match status" value="1"/>
</dbReference>
<dbReference type="InterPro" id="IPR005162">
    <property type="entry name" value="Retrotrans_gag_dom"/>
</dbReference>
<dbReference type="PROSITE" id="PS00141">
    <property type="entry name" value="ASP_PROTEASE"/>
    <property type="match status" value="1"/>
</dbReference>
<dbReference type="InterPro" id="IPR001995">
    <property type="entry name" value="Peptidase_A2_cat"/>
</dbReference>
<evidence type="ECO:0000256" key="10">
    <source>
        <dbReference type="SAM" id="MobiDB-lite"/>
    </source>
</evidence>